<name>A0A8E1V1M5_LENKE</name>
<keyword evidence="1" id="KW-0812">Transmembrane</keyword>
<sequence length="543" mass="62840">MKAKKILINKLVFYVVTFLAVIASLFMIATTLTGYSKYRYITFHPNYLLFFYLITVSCILMVMLWYLGEWFAKRFTGWFVAFVGIMSIPKLILIAMFKLNPQSDMYSYSVLAGSRANGDLWSWMYHVGVLDLDNIFPHVLHIADFYNILFRISVNSNTVVQYFNVMISALTTFLVLGLAARFFGRRAGMFAALVFFLQPSWYLYTTLIGIEPVWLFCQLAGISLILRLFKYGNFKDWRLWGDIFLIIVVLFFAENIQPLSVVLFIAFFCFIWFRFHEGRREHLAIGVTGTISYKPRFVELWLPKIAIVLIIGACFTLRQIQPQIDRFYFGVPIASNNVGEAYTLAVGTNPKTHGVYSDALINRIELFNHINGKSEGQKFIYFNSVFKKQIKDNLNYHHVHRDWDKFVYSKYESLMKPAYAFTEFSENTRSNDKQKQLIPRQIVDTATNLMTAPVVALLLLVVIGLLSQLFSKKENSKTAKDRNGILLTETIMLGFFILFFGVEVQGRYQISFYIPWIFIGSLGMRTLMGIIGHPSILDEHDRR</sequence>
<feature type="transmembrane region" description="Helical" evidence="1">
    <location>
        <begin position="75"/>
        <end position="97"/>
    </location>
</feature>
<proteinExistence type="predicted"/>
<feature type="transmembrane region" description="Helical" evidence="1">
    <location>
        <begin position="12"/>
        <end position="35"/>
    </location>
</feature>
<feature type="transmembrane region" description="Helical" evidence="1">
    <location>
        <begin position="159"/>
        <end position="180"/>
    </location>
</feature>
<dbReference type="GeneID" id="71566672"/>
<dbReference type="RefSeq" id="WP_056982456.1">
    <property type="nucleotide sequence ID" value="NZ_AYYV01000058.1"/>
</dbReference>
<feature type="transmembrane region" description="Helical" evidence="1">
    <location>
        <begin position="47"/>
        <end position="68"/>
    </location>
</feature>
<feature type="transmembrane region" description="Helical" evidence="1">
    <location>
        <begin position="297"/>
        <end position="318"/>
    </location>
</feature>
<protein>
    <recommendedName>
        <fullName evidence="4">Glycosyltransferase RgtA/B/C/D-like domain-containing protein</fullName>
    </recommendedName>
</protein>
<gene>
    <name evidence="2" type="ORF">FC95_GL001640</name>
</gene>
<organism evidence="2 3">
    <name type="scientific">Lentilactobacillus kefiri DSM 20587 = JCM 5818</name>
    <dbReference type="NCBI Taxonomy" id="1423764"/>
    <lineage>
        <taxon>Bacteria</taxon>
        <taxon>Bacillati</taxon>
        <taxon>Bacillota</taxon>
        <taxon>Bacilli</taxon>
        <taxon>Lactobacillales</taxon>
        <taxon>Lactobacillaceae</taxon>
        <taxon>Lentilactobacillus</taxon>
    </lineage>
</organism>
<evidence type="ECO:0000256" key="1">
    <source>
        <dbReference type="SAM" id="Phobius"/>
    </source>
</evidence>
<dbReference type="EMBL" id="AYYV01000058">
    <property type="protein sequence ID" value="KRM51394.1"/>
    <property type="molecule type" value="Genomic_DNA"/>
</dbReference>
<evidence type="ECO:0000313" key="2">
    <source>
        <dbReference type="EMBL" id="KRM51394.1"/>
    </source>
</evidence>
<comment type="caution">
    <text evidence="2">The sequence shown here is derived from an EMBL/GenBank/DDBJ whole genome shotgun (WGS) entry which is preliminary data.</text>
</comment>
<evidence type="ECO:0000313" key="3">
    <source>
        <dbReference type="Proteomes" id="UP000051164"/>
    </source>
</evidence>
<dbReference type="Proteomes" id="UP000051164">
    <property type="component" value="Unassembled WGS sequence"/>
</dbReference>
<reference evidence="2 3" key="1">
    <citation type="journal article" date="2015" name="Genome Announc.">
        <title>Expanding the biotechnology potential of lactobacilli through comparative genomics of 213 strains and associated genera.</title>
        <authorList>
            <person name="Sun Z."/>
            <person name="Harris H.M."/>
            <person name="McCann A."/>
            <person name="Guo C."/>
            <person name="Argimon S."/>
            <person name="Zhang W."/>
            <person name="Yang X."/>
            <person name="Jeffery I.B."/>
            <person name="Cooney J.C."/>
            <person name="Kagawa T.F."/>
            <person name="Liu W."/>
            <person name="Song Y."/>
            <person name="Salvetti E."/>
            <person name="Wrobel A."/>
            <person name="Rasinkangas P."/>
            <person name="Parkhill J."/>
            <person name="Rea M.C."/>
            <person name="O'Sullivan O."/>
            <person name="Ritari J."/>
            <person name="Douillard F.P."/>
            <person name="Paul Ross R."/>
            <person name="Yang R."/>
            <person name="Briner A.E."/>
            <person name="Felis G.E."/>
            <person name="de Vos W.M."/>
            <person name="Barrangou R."/>
            <person name="Klaenhammer T.R."/>
            <person name="Caufield P.W."/>
            <person name="Cui Y."/>
            <person name="Zhang H."/>
            <person name="O'Toole P.W."/>
        </authorList>
    </citation>
    <scope>NUCLEOTIDE SEQUENCE [LARGE SCALE GENOMIC DNA]</scope>
    <source>
        <strain evidence="2 3">DSM 20587</strain>
    </source>
</reference>
<feature type="transmembrane region" description="Helical" evidence="1">
    <location>
        <begin position="449"/>
        <end position="471"/>
    </location>
</feature>
<accession>A0A8E1V1M5</accession>
<feature type="transmembrane region" description="Helical" evidence="1">
    <location>
        <begin position="259"/>
        <end position="276"/>
    </location>
</feature>
<feature type="transmembrane region" description="Helical" evidence="1">
    <location>
        <begin position="237"/>
        <end position="253"/>
    </location>
</feature>
<evidence type="ECO:0008006" key="4">
    <source>
        <dbReference type="Google" id="ProtNLM"/>
    </source>
</evidence>
<keyword evidence="1" id="KW-0472">Membrane</keyword>
<dbReference type="AlphaFoldDB" id="A0A8E1V1M5"/>
<feature type="transmembrane region" description="Helical" evidence="1">
    <location>
        <begin position="514"/>
        <end position="537"/>
    </location>
</feature>
<feature type="transmembrane region" description="Helical" evidence="1">
    <location>
        <begin position="483"/>
        <end position="502"/>
    </location>
</feature>
<keyword evidence="1" id="KW-1133">Transmembrane helix</keyword>